<keyword evidence="2" id="KW-1185">Reference proteome</keyword>
<organism evidence="1 2">
    <name type="scientific">Spirosoma endophyticum</name>
    <dbReference type="NCBI Taxonomy" id="662367"/>
    <lineage>
        <taxon>Bacteria</taxon>
        <taxon>Pseudomonadati</taxon>
        <taxon>Bacteroidota</taxon>
        <taxon>Cytophagia</taxon>
        <taxon>Cytophagales</taxon>
        <taxon>Cytophagaceae</taxon>
        <taxon>Spirosoma</taxon>
    </lineage>
</organism>
<sequence length="55" mass="5799">MFSPSGNSEAYATASTAVAYHLTISKTSRLMKSLNGPLQGYSSSHVAANCETVIF</sequence>
<accession>A0A1I2H387</accession>
<gene>
    <name evidence="1" type="ORF">SAMN05216167_13711</name>
</gene>
<dbReference type="Proteomes" id="UP000198598">
    <property type="component" value="Unassembled WGS sequence"/>
</dbReference>
<name>A0A1I2H387_9BACT</name>
<protein>
    <submittedName>
        <fullName evidence="1">Uncharacterized protein</fullName>
    </submittedName>
</protein>
<proteinExistence type="predicted"/>
<evidence type="ECO:0000313" key="1">
    <source>
        <dbReference type="EMBL" id="SFF23266.1"/>
    </source>
</evidence>
<evidence type="ECO:0000313" key="2">
    <source>
        <dbReference type="Proteomes" id="UP000198598"/>
    </source>
</evidence>
<dbReference type="STRING" id="662367.SAMN05216167_13711"/>
<dbReference type="EMBL" id="FOLQ01000037">
    <property type="protein sequence ID" value="SFF23266.1"/>
    <property type="molecule type" value="Genomic_DNA"/>
</dbReference>
<dbReference type="AlphaFoldDB" id="A0A1I2H387"/>
<reference evidence="1 2" key="1">
    <citation type="submission" date="2016-10" db="EMBL/GenBank/DDBJ databases">
        <authorList>
            <person name="de Groot N.N."/>
        </authorList>
    </citation>
    <scope>NUCLEOTIDE SEQUENCE [LARGE SCALE GENOMIC DNA]</scope>
    <source>
        <strain evidence="1 2">DSM 26130</strain>
    </source>
</reference>